<dbReference type="InterPro" id="IPR000719">
    <property type="entry name" value="Prot_kinase_dom"/>
</dbReference>
<dbReference type="InterPro" id="IPR011009">
    <property type="entry name" value="Kinase-like_dom_sf"/>
</dbReference>
<dbReference type="SUPFAM" id="SSF56112">
    <property type="entry name" value="Protein kinase-like (PK-like)"/>
    <property type="match status" value="1"/>
</dbReference>
<feature type="region of interest" description="Disordered" evidence="9">
    <location>
        <begin position="1"/>
        <end position="44"/>
    </location>
</feature>
<keyword evidence="5 8" id="KW-0418">Kinase</keyword>
<feature type="binding site" evidence="7">
    <location>
        <position position="187"/>
    </location>
    <ligand>
        <name>ATP</name>
        <dbReference type="ChEBI" id="CHEBI:30616"/>
    </ligand>
</feature>
<evidence type="ECO:0000256" key="6">
    <source>
        <dbReference type="ARBA" id="ARBA00022840"/>
    </source>
</evidence>
<dbReference type="GO" id="GO:0005634">
    <property type="term" value="C:nucleus"/>
    <property type="evidence" value="ECO:0007669"/>
    <property type="project" value="TreeGrafter"/>
</dbReference>
<dbReference type="Proteomes" id="UP000469890">
    <property type="component" value="Unassembled WGS sequence"/>
</dbReference>
<dbReference type="AlphaFoldDB" id="A0A8H4BNT1"/>
<dbReference type="SUPFAM" id="SSF82615">
    <property type="entry name" value="Polo-box domain"/>
    <property type="match status" value="2"/>
</dbReference>
<keyword evidence="3" id="KW-0677">Repeat</keyword>
<evidence type="ECO:0000256" key="7">
    <source>
        <dbReference type="PROSITE-ProRule" id="PRU10141"/>
    </source>
</evidence>
<evidence type="ECO:0000256" key="2">
    <source>
        <dbReference type="ARBA" id="ARBA00022679"/>
    </source>
</evidence>
<dbReference type="EC" id="2.7.11.21" evidence="8"/>
<dbReference type="FunFam" id="1.10.510.10:FF:000571">
    <property type="entry name" value="Maternal embryonic leucine zipper kinase"/>
    <property type="match status" value="1"/>
</dbReference>
<evidence type="ECO:0000259" key="11">
    <source>
        <dbReference type="PROSITE" id="PS50078"/>
    </source>
</evidence>
<dbReference type="FunFam" id="3.30.200.20:FF:000042">
    <property type="entry name" value="Aurora kinase A"/>
    <property type="match status" value="1"/>
</dbReference>
<comment type="caution">
    <text evidence="12">The sequence shown here is derived from an EMBL/GenBank/DDBJ whole genome shotgun (WGS) entry which is preliminary data.</text>
</comment>
<evidence type="ECO:0000256" key="4">
    <source>
        <dbReference type="ARBA" id="ARBA00022741"/>
    </source>
</evidence>
<evidence type="ECO:0000313" key="12">
    <source>
        <dbReference type="EMBL" id="KAF1805395.1"/>
    </source>
</evidence>
<feature type="region of interest" description="Disordered" evidence="9">
    <location>
        <begin position="524"/>
        <end position="564"/>
    </location>
</feature>
<keyword evidence="6 7" id="KW-0067">ATP-binding</keyword>
<dbReference type="Gene3D" id="1.10.510.10">
    <property type="entry name" value="Transferase(Phosphotransferase) domain 1"/>
    <property type="match status" value="1"/>
</dbReference>
<sequence>MSSSNQRKGRIQSLNPRKPVTQQQLSKQQSRPTSSQEQVDRMTRYRVNIPTSLANEMGLTRRSVAATEASLRPLQTNNRKPMTSSQKEKLKPIQQVIKNNPVDPVNQLLQTPLATAEPNQQDKRKPNKRPTPYKLVEDKDVPAIIKDFKRKVQYRKKECLGYGAFGRVYRVQSFHDGKFWAAKVVAKSSIIDKSTKKKLLAEINIHRSLKHSNIVRFYNVVEDKDNIYLILELCENRTLNTMLKRRGGTLTEPETRYYMGQILTALRYMSDNRILHRDLKLSNVLLDRNMDCKLGDFGLAALLLNHQDRKRTVCGTLHYIAPEILFHKEVDGHNHRVDMWSAGVLMYNLLFGKHPFAKNKPDELREQVRRNQHQQGFKFPVDSFVISSQAKHLISKLLVNDPDQRLTVIEALKHPFFAMAMPLQIPKSALDTIPTNEALFGTPDTQFFSTPSTSKVTVAIQDAKDSNKCYEDTDIQPPMKIMDETIIDHRSQYPLPSSQKSGMAMLLPSQPIAIPIVPSLQETLSSSTASKKRAASSNAHRHDGSDSPPNTPAPPKRLCSDGDITPTVSATVATNAATSAFTTRTTARRVIANTDSPSPSSSLALKLETTQISQAKPLLTSQNTMEVVSIHSTQESQKSAAPISIHSTQETQSQRLEPPISPNSTQQTELLRLKPPISVDSTQQSAKYDSQGFAIPKALPNRRPMMEQMEDNIQIMIGRSESVKMENRTSAQQCPDFQWSLGNVFIETWVDCSKYYGFAYRLSNGTLGFLFNDNTVLTCCDDNAYYYVWFQDDRFVEQVYTYVPQELEKKASLLKQFGLYEEKELKHDQSIPKTKELNKVYLLKYYVSEEAITFRLSNGVIQLNFFKHYKLILYDAGKKLMFIDSERKLTRYNTYDVLCSTSTEIVEAIQYAFSILQLQNSSRRKTLQEERWKRYEEK</sequence>
<dbReference type="InterPro" id="IPR033695">
    <property type="entry name" value="POLO_box_2"/>
</dbReference>
<evidence type="ECO:0000256" key="8">
    <source>
        <dbReference type="RuleBase" id="RU361162"/>
    </source>
</evidence>
<evidence type="ECO:0000256" key="5">
    <source>
        <dbReference type="ARBA" id="ARBA00022777"/>
    </source>
</evidence>
<dbReference type="PROSITE" id="PS50078">
    <property type="entry name" value="POLO_BOX"/>
    <property type="match status" value="2"/>
</dbReference>
<evidence type="ECO:0000256" key="9">
    <source>
        <dbReference type="SAM" id="MobiDB-lite"/>
    </source>
</evidence>
<dbReference type="InterPro" id="IPR000959">
    <property type="entry name" value="POLO_box_dom"/>
</dbReference>
<feature type="domain" description="POLO box" evidence="11">
    <location>
        <begin position="841"/>
        <end position="921"/>
    </location>
</feature>
<dbReference type="PROSITE" id="PS00107">
    <property type="entry name" value="PROTEIN_KINASE_ATP"/>
    <property type="match status" value="1"/>
</dbReference>
<comment type="similarity">
    <text evidence="8">Belongs to the protein kinase superfamily. Ser/Thr protein kinase family. CDC5/Polo subfamily.</text>
</comment>
<dbReference type="GO" id="GO:0004674">
    <property type="term" value="F:protein serine/threonine kinase activity"/>
    <property type="evidence" value="ECO:0007669"/>
    <property type="project" value="UniProtKB-KW"/>
</dbReference>
<evidence type="ECO:0000256" key="3">
    <source>
        <dbReference type="ARBA" id="ARBA00022737"/>
    </source>
</evidence>
<dbReference type="PANTHER" id="PTHR24345">
    <property type="entry name" value="SERINE/THREONINE-PROTEIN KINASE PLK"/>
    <property type="match status" value="1"/>
</dbReference>
<dbReference type="PROSITE" id="PS00108">
    <property type="entry name" value="PROTEIN_KINASE_ST"/>
    <property type="match status" value="1"/>
</dbReference>
<dbReference type="Pfam" id="PF00659">
    <property type="entry name" value="POLO_box"/>
    <property type="match status" value="2"/>
</dbReference>
<comment type="catalytic activity">
    <reaction evidence="8">
        <text>L-threonyl-[protein] + ATP = O-phospho-L-threonyl-[protein] + ADP + H(+)</text>
        <dbReference type="Rhea" id="RHEA:46608"/>
        <dbReference type="Rhea" id="RHEA-COMP:11060"/>
        <dbReference type="Rhea" id="RHEA-COMP:11605"/>
        <dbReference type="ChEBI" id="CHEBI:15378"/>
        <dbReference type="ChEBI" id="CHEBI:30013"/>
        <dbReference type="ChEBI" id="CHEBI:30616"/>
        <dbReference type="ChEBI" id="CHEBI:61977"/>
        <dbReference type="ChEBI" id="CHEBI:456216"/>
        <dbReference type="EC" id="2.7.11.21"/>
    </reaction>
</comment>
<dbReference type="CDD" id="cd13118">
    <property type="entry name" value="POLO_box_1"/>
    <property type="match status" value="1"/>
</dbReference>
<evidence type="ECO:0000259" key="10">
    <source>
        <dbReference type="PROSITE" id="PS50011"/>
    </source>
</evidence>
<feature type="region of interest" description="Disordered" evidence="9">
    <location>
        <begin position="67"/>
        <end position="89"/>
    </location>
</feature>
<keyword evidence="4 7" id="KW-0547">Nucleotide-binding</keyword>
<evidence type="ECO:0000313" key="13">
    <source>
        <dbReference type="Proteomes" id="UP000469890"/>
    </source>
</evidence>
<protein>
    <recommendedName>
        <fullName evidence="8">Serine/threonine-protein kinase</fullName>
        <ecNumber evidence="8">2.7.11.21</ecNumber>
    </recommendedName>
</protein>
<feature type="compositionally biased region" description="Polar residues" evidence="9">
    <location>
        <begin position="73"/>
        <end position="85"/>
    </location>
</feature>
<dbReference type="CDD" id="cd13117">
    <property type="entry name" value="POLO_box_2"/>
    <property type="match status" value="1"/>
</dbReference>
<dbReference type="EMBL" id="JAAECE010000002">
    <property type="protein sequence ID" value="KAF1805395.1"/>
    <property type="molecule type" value="Genomic_DNA"/>
</dbReference>
<dbReference type="InterPro" id="IPR033701">
    <property type="entry name" value="POLO_box_1"/>
</dbReference>
<keyword evidence="1 8" id="KW-0723">Serine/threonine-protein kinase</keyword>
<dbReference type="SMART" id="SM00220">
    <property type="entry name" value="S_TKc"/>
    <property type="match status" value="1"/>
</dbReference>
<organism evidence="12 13">
    <name type="scientific">Mucor circinelloides f. lusitanicus</name>
    <name type="common">Mucor racemosus var. lusitanicus</name>
    <dbReference type="NCBI Taxonomy" id="29924"/>
    <lineage>
        <taxon>Eukaryota</taxon>
        <taxon>Fungi</taxon>
        <taxon>Fungi incertae sedis</taxon>
        <taxon>Mucoromycota</taxon>
        <taxon>Mucoromycotina</taxon>
        <taxon>Mucoromycetes</taxon>
        <taxon>Mucorales</taxon>
        <taxon>Mucorineae</taxon>
        <taxon>Mucoraceae</taxon>
        <taxon>Mucor</taxon>
    </lineage>
</organism>
<dbReference type="PANTHER" id="PTHR24345:SF0">
    <property type="entry name" value="CELL CYCLE SERINE_THREONINE-PROTEIN KINASE CDC5_MSD2"/>
    <property type="match status" value="1"/>
</dbReference>
<proteinExistence type="inferred from homology"/>
<feature type="compositionally biased region" description="Polar residues" evidence="9">
    <location>
        <begin position="629"/>
        <end position="655"/>
    </location>
</feature>
<name>A0A8H4BNT1_MUCCL</name>
<dbReference type="InterPro" id="IPR017441">
    <property type="entry name" value="Protein_kinase_ATP_BS"/>
</dbReference>
<feature type="region of interest" description="Disordered" evidence="9">
    <location>
        <begin position="113"/>
        <end position="134"/>
    </location>
</feature>
<dbReference type="Gene3D" id="3.30.1120.30">
    <property type="entry name" value="POLO box domain"/>
    <property type="match status" value="2"/>
</dbReference>
<dbReference type="Pfam" id="PF00069">
    <property type="entry name" value="Pkinase"/>
    <property type="match status" value="1"/>
</dbReference>
<dbReference type="PROSITE" id="PS50011">
    <property type="entry name" value="PROTEIN_KINASE_DOM"/>
    <property type="match status" value="1"/>
</dbReference>
<reference evidence="12 13" key="1">
    <citation type="submission" date="2019-09" db="EMBL/GenBank/DDBJ databases">
        <authorList>
            <consortium name="DOE Joint Genome Institute"/>
            <person name="Mondo S.J."/>
            <person name="Navarro-Mendoza M.I."/>
            <person name="Perez-Arques C."/>
            <person name="Panchal S."/>
            <person name="Nicolas F.E."/>
            <person name="Ganguly P."/>
            <person name="Pangilinan J."/>
            <person name="Grigoriev I."/>
            <person name="Heitman J."/>
            <person name="Sanya K."/>
            <person name="Garre V."/>
        </authorList>
    </citation>
    <scope>NUCLEOTIDE SEQUENCE [LARGE SCALE GENOMIC DNA]</scope>
    <source>
        <strain evidence="12 13">MU402</strain>
    </source>
</reference>
<evidence type="ECO:0000256" key="1">
    <source>
        <dbReference type="ARBA" id="ARBA00022527"/>
    </source>
</evidence>
<feature type="region of interest" description="Disordered" evidence="9">
    <location>
        <begin position="629"/>
        <end position="667"/>
    </location>
</feature>
<feature type="domain" description="Protein kinase" evidence="10">
    <location>
        <begin position="154"/>
        <end position="417"/>
    </location>
</feature>
<accession>A0A8H4BNT1</accession>
<feature type="domain" description="POLO box" evidence="11">
    <location>
        <begin position="745"/>
        <end position="823"/>
    </location>
</feature>
<dbReference type="GO" id="GO:0005524">
    <property type="term" value="F:ATP binding"/>
    <property type="evidence" value="ECO:0007669"/>
    <property type="project" value="UniProtKB-UniRule"/>
</dbReference>
<keyword evidence="2 8" id="KW-0808">Transferase</keyword>
<gene>
    <name evidence="12" type="ORF">FB192DRAFT_1362665</name>
</gene>
<dbReference type="InterPro" id="IPR036947">
    <property type="entry name" value="POLO_box_dom_sf"/>
</dbReference>
<dbReference type="InterPro" id="IPR008271">
    <property type="entry name" value="Ser/Thr_kinase_AS"/>
</dbReference>
<feature type="compositionally biased region" description="Polar residues" evidence="9">
    <location>
        <begin position="1"/>
        <end position="37"/>
    </location>
</feature>